<feature type="region of interest" description="Disordered" evidence="7">
    <location>
        <begin position="1"/>
        <end position="20"/>
    </location>
</feature>
<dbReference type="OrthoDB" id="65911at2157"/>
<dbReference type="EMBL" id="CP002737">
    <property type="protein sequence ID" value="AEF96785.1"/>
    <property type="molecule type" value="Genomic_DNA"/>
</dbReference>
<evidence type="ECO:0000256" key="5">
    <source>
        <dbReference type="ARBA" id="ARBA00023118"/>
    </source>
</evidence>
<evidence type="ECO:0000256" key="3">
    <source>
        <dbReference type="ARBA" id="ARBA00016118"/>
    </source>
</evidence>
<name>F6BEA8_METIK</name>
<accession>F6BEA8</accession>
<organism evidence="9">
    <name type="scientific">Methanotorris igneus (strain DSM 5666 / JCM 11834 / Kol 5)</name>
    <dbReference type="NCBI Taxonomy" id="880724"/>
    <lineage>
        <taxon>Archaea</taxon>
        <taxon>Methanobacteriati</taxon>
        <taxon>Methanobacteriota</taxon>
        <taxon>Methanomada group</taxon>
        <taxon>Methanococci</taxon>
        <taxon>Methanococcales</taxon>
        <taxon>Methanocaldococcaceae</taxon>
        <taxon>Methanotorris</taxon>
    </lineage>
</organism>
<dbReference type="STRING" id="880724.Metig_1248"/>
<dbReference type="Pfam" id="PF03750">
    <property type="entry name" value="Csm2_III-A"/>
    <property type="match status" value="1"/>
</dbReference>
<evidence type="ECO:0000256" key="7">
    <source>
        <dbReference type="SAM" id="MobiDB-lite"/>
    </source>
</evidence>
<dbReference type="Proteomes" id="UP000009227">
    <property type="component" value="Chromosome"/>
</dbReference>
<dbReference type="RefSeq" id="WP_013799384.1">
    <property type="nucleotide sequence ID" value="NC_015562.1"/>
</dbReference>
<evidence type="ECO:0000256" key="1">
    <source>
        <dbReference type="ARBA" id="ARBA00003640"/>
    </source>
</evidence>
<evidence type="ECO:0000256" key="2">
    <source>
        <dbReference type="ARBA" id="ARBA00006896"/>
    </source>
</evidence>
<comment type="function">
    <text evidence="1">This subunit may be involved in monitoring complementarity of crRNA and target RNA.</text>
</comment>
<dbReference type="NCBIfam" id="TIGR01870">
    <property type="entry name" value="cas_TM1810_Csm2"/>
    <property type="match status" value="1"/>
</dbReference>
<evidence type="ECO:0000256" key="6">
    <source>
        <dbReference type="ARBA" id="ARBA00031723"/>
    </source>
</evidence>
<keyword evidence="4" id="KW-0694">RNA-binding</keyword>
<sequence>MGYSKYQNPNPKNENKAGKNSDKLKLLDEILNVNDKNIKKFLNYAEEFANKNLKYISFTKIRKFYDYLNEISPEDEDWIIKFAHLKPMVAYHYGKEKRNQGLFELKKLIDAVFDKIYNENDENKRKEMFKHFKKFFEAIIAYKRFYEGK</sequence>
<dbReference type="KEGG" id="mig:Metig_1248"/>
<keyword evidence="5" id="KW-0051">Antiviral defense</keyword>
<dbReference type="GO" id="GO:0003723">
    <property type="term" value="F:RNA binding"/>
    <property type="evidence" value="ECO:0007669"/>
    <property type="project" value="UniProtKB-KW"/>
</dbReference>
<dbReference type="GeneID" id="10644111"/>
<evidence type="ECO:0000313" key="9">
    <source>
        <dbReference type="Proteomes" id="UP000009227"/>
    </source>
</evidence>
<dbReference type="HOGENOM" id="CLU_131491_2_0_2"/>
<evidence type="ECO:0000313" key="8">
    <source>
        <dbReference type="EMBL" id="AEF96785.1"/>
    </source>
</evidence>
<comment type="similarity">
    <text evidence="2">Belongs to the CRISPR-associated Csm2 family.</text>
</comment>
<protein>
    <recommendedName>
        <fullName evidence="3">CRISPR system Cms protein Csm2</fullName>
    </recommendedName>
    <alternativeName>
        <fullName evidence="6">CRISPR type III A-associated protein Csm2</fullName>
    </alternativeName>
</protein>
<reference evidence="8 9" key="1">
    <citation type="submission" date="2011-05" db="EMBL/GenBank/DDBJ databases">
        <title>Complete sequence of Methanotorris igneus Kol 5.</title>
        <authorList>
            <consortium name="US DOE Joint Genome Institute"/>
            <person name="Lucas S."/>
            <person name="Han J."/>
            <person name="Lapidus A."/>
            <person name="Cheng J.-F."/>
            <person name="Goodwin L."/>
            <person name="Pitluck S."/>
            <person name="Peters L."/>
            <person name="Mikhailova N."/>
            <person name="Chertkov O."/>
            <person name="Han C."/>
            <person name="Tapia R."/>
            <person name="Land M."/>
            <person name="Hauser L."/>
            <person name="Kyrpides N."/>
            <person name="Ivanova N."/>
            <person name="Pagani I."/>
            <person name="Sieprawska-Lupa M."/>
            <person name="Whitman W."/>
            <person name="Woyke T."/>
        </authorList>
    </citation>
    <scope>NUCLEOTIDE SEQUENCE [LARGE SCALE GENOMIC DNA]</scope>
    <source>
        <strain evidence="9">DSM 5666 / JCM 11834 / Kol 5</strain>
    </source>
</reference>
<dbReference type="GO" id="GO:0051607">
    <property type="term" value="P:defense response to virus"/>
    <property type="evidence" value="ECO:0007669"/>
    <property type="project" value="UniProtKB-KW"/>
</dbReference>
<proteinExistence type="inferred from homology"/>
<gene>
    <name evidence="8" type="ordered locus">Metig_1248</name>
</gene>
<dbReference type="AlphaFoldDB" id="F6BEA8"/>
<dbReference type="InterPro" id="IPR010149">
    <property type="entry name" value="CRISPR-assoc_prot_Csm2_III-A"/>
</dbReference>
<evidence type="ECO:0000256" key="4">
    <source>
        <dbReference type="ARBA" id="ARBA00022884"/>
    </source>
</evidence>
<keyword evidence="9" id="KW-1185">Reference proteome</keyword>
<feature type="compositionally biased region" description="Polar residues" evidence="7">
    <location>
        <begin position="1"/>
        <end position="12"/>
    </location>
</feature>